<comment type="similarity">
    <text evidence="1">Belongs to the ATP-dependent AMP-binding enzyme family.</text>
</comment>
<dbReference type="EMBL" id="JACJUU010000002">
    <property type="protein sequence ID" value="MBC2768954.1"/>
    <property type="molecule type" value="Genomic_DNA"/>
</dbReference>
<dbReference type="SMART" id="SM00822">
    <property type="entry name" value="PKS_KR"/>
    <property type="match status" value="1"/>
</dbReference>
<dbReference type="SUPFAM" id="SSF51735">
    <property type="entry name" value="NAD(P)-binding Rossmann-fold domains"/>
    <property type="match status" value="2"/>
</dbReference>
<evidence type="ECO:0000259" key="4">
    <source>
        <dbReference type="PROSITE" id="PS50075"/>
    </source>
</evidence>
<dbReference type="InterPro" id="IPR036736">
    <property type="entry name" value="ACP-like_sf"/>
</dbReference>
<comment type="caution">
    <text evidence="5">The sequence shown here is derived from an EMBL/GenBank/DDBJ whole genome shotgun (WGS) entry which is preliminary data.</text>
</comment>
<sequence>MSAPHAFDRDPTDADALDIAQRLNQLPGIHHVAVEPIVLDDGKQHIYWLSGPACLDVAQNPPEWVGPGGHLLAATQTPSGAEPGAMPLWTPSALSQAREALAQQGGTQDVAITLTRPIGTRVALGPVSSSHVLDTPDEHTPVPSVIGQSRGNQPAISDGGPLVWPNDLPVTCTEAIQRAATSAGEVIIYPPDGQVKRIGYPQLFQQALCVLAGLQHAGLKPADTLLLASNDAEVLITGLWAAILGGFHASAIELPDAQADHTAYQRLQAVSQVLNNPILLIDAASAEQRAHIPAFSAQGVVTIETLSKAPATQARIHTARPDDIALIIMTSGSTGVPKGVMQSHRALLSMVAGVQRQRCAATPNDVLLNWMPRDHIGGLAFVILGATALCAHQVHADIGYILGKPERWLALVDDCRVSITWSPNFVYELLARAARASSRTYDLSSLRHIFNGGEAVNEMALLKCVNELARHGLQASSMIPAFGMSETCAAISYGHLGNTIGAFSSLGPAVPGAKIRIVDDNNQVLTEGEIGQIQICSPQLLTRYFGLPPDSVRVNASEWFDCGDAGFIADGQLYLTGRLKDTLNVRGVTVFAHELENTLAKISGVDPTCLSVVPVRPSGASTEEIAVFFSTYPESGLDTPRVVSAVIGAMRDALRLTHAISADHFVPLKSADFPRTPIGKIVKRELREQFEAGRFNTTLAHLQAHEAAQTHRVALHRQTWEPLPSQPNTLPTAAYVTVAPDPTQNNPLQYLLDVLACASQKLLVIDLRLRLQDGTLLKGSTYDLLQALDHAMREDDTRNSSGPGHIRIIVTQSLFAQPNDPVNTEAAALSGLIGSFNLAKGPARWSLVDLPAAAPAETALCAPLNFEPLLAWRQGKFLAPRFDPITNLTPKHATSESGLWLVAGGLGGVGEQCCQALQALGASLIVTGTTPAAQLSAEKQQRLDQLAQNGWVQYSNASDTQALSIEVNKAERLGGAVLRGLVHVAGVDLLGNEHWDDAQFQTGLDATTGTLKALQTLARDKANVKLLVVSSVAGVNGARIQSYAAQQAALIAQAQAWQSAEPAPGVVAFSAWDDTGLSRARTNAALLANDGLLPISPTAGRAIIQWALSTAEGVICVGLDDQHPQNAWRAIRPATPMLEPSAWAPHAGAVCIPDARGTARWMPVYSTKAAPRTPAGALDVARLGRSATQAQASVNDPAAPCIAGFIAATVDISTPDVNDDFFLVGGDSVKATQLAAQLSEWFFTDIPVAAIFQHPTPSALAQYVRNQTADPELFDTVIAHLSQVMDGVDPPPDTLAP</sequence>
<dbReference type="Proteomes" id="UP000545386">
    <property type="component" value="Unassembled WGS sequence"/>
</dbReference>
<dbReference type="InterPro" id="IPR042099">
    <property type="entry name" value="ANL_N_sf"/>
</dbReference>
<dbReference type="Pfam" id="PF08659">
    <property type="entry name" value="KR"/>
    <property type="match status" value="1"/>
</dbReference>
<feature type="domain" description="Carrier" evidence="4">
    <location>
        <begin position="1192"/>
        <end position="1268"/>
    </location>
</feature>
<dbReference type="InterPro" id="IPR013968">
    <property type="entry name" value="PKS_KR"/>
</dbReference>
<evidence type="ECO:0000313" key="5">
    <source>
        <dbReference type="EMBL" id="MBC2768954.1"/>
    </source>
</evidence>
<evidence type="ECO:0000256" key="2">
    <source>
        <dbReference type="ARBA" id="ARBA00022450"/>
    </source>
</evidence>
<dbReference type="InterPro" id="IPR020845">
    <property type="entry name" value="AMP-binding_CS"/>
</dbReference>
<dbReference type="InterPro" id="IPR006162">
    <property type="entry name" value="Ppantetheine_attach_site"/>
</dbReference>
<dbReference type="InterPro" id="IPR000873">
    <property type="entry name" value="AMP-dep_synth/lig_dom"/>
</dbReference>
<dbReference type="PANTHER" id="PTHR22754">
    <property type="entry name" value="DISCO-INTERACTING PROTEIN 2 DIP2 -RELATED"/>
    <property type="match status" value="1"/>
</dbReference>
<protein>
    <submittedName>
        <fullName evidence="5">SDR family NAD(P)-dependent oxidoreductase</fullName>
    </submittedName>
</protein>
<evidence type="ECO:0000313" key="6">
    <source>
        <dbReference type="Proteomes" id="UP000545386"/>
    </source>
</evidence>
<evidence type="ECO:0000256" key="1">
    <source>
        <dbReference type="ARBA" id="ARBA00006432"/>
    </source>
</evidence>
<dbReference type="Gene3D" id="3.40.50.720">
    <property type="entry name" value="NAD(P)-binding Rossmann-like Domain"/>
    <property type="match status" value="1"/>
</dbReference>
<accession>A0A842HM13</accession>
<dbReference type="InterPro" id="IPR057326">
    <property type="entry name" value="KR_dom"/>
</dbReference>
<dbReference type="PROSITE" id="PS00012">
    <property type="entry name" value="PHOSPHOPANTETHEINE"/>
    <property type="match status" value="1"/>
</dbReference>
<dbReference type="GO" id="GO:0006633">
    <property type="term" value="P:fatty acid biosynthetic process"/>
    <property type="evidence" value="ECO:0007669"/>
    <property type="project" value="TreeGrafter"/>
</dbReference>
<dbReference type="GO" id="GO:0031177">
    <property type="term" value="F:phosphopantetheine binding"/>
    <property type="evidence" value="ECO:0007669"/>
    <property type="project" value="InterPro"/>
</dbReference>
<keyword evidence="6" id="KW-1185">Reference proteome</keyword>
<dbReference type="Pfam" id="PF00501">
    <property type="entry name" value="AMP-binding"/>
    <property type="match status" value="1"/>
</dbReference>
<dbReference type="Gene3D" id="3.30.300.30">
    <property type="match status" value="1"/>
</dbReference>
<dbReference type="SMART" id="SM00823">
    <property type="entry name" value="PKS_PP"/>
    <property type="match status" value="1"/>
</dbReference>
<dbReference type="SUPFAM" id="SSF47336">
    <property type="entry name" value="ACP-like"/>
    <property type="match status" value="1"/>
</dbReference>
<dbReference type="SUPFAM" id="SSF56801">
    <property type="entry name" value="Acetyl-CoA synthetase-like"/>
    <property type="match status" value="1"/>
</dbReference>
<keyword evidence="3" id="KW-0597">Phosphoprotein</keyword>
<dbReference type="PROSITE" id="PS00455">
    <property type="entry name" value="AMP_BINDING"/>
    <property type="match status" value="1"/>
</dbReference>
<dbReference type="RefSeq" id="WP_185778767.1">
    <property type="nucleotide sequence ID" value="NZ_JACJUU010000002.1"/>
</dbReference>
<dbReference type="PANTHER" id="PTHR22754:SF32">
    <property type="entry name" value="DISCO-INTERACTING PROTEIN 2"/>
    <property type="match status" value="1"/>
</dbReference>
<dbReference type="Gene3D" id="3.40.50.12780">
    <property type="entry name" value="N-terminal domain of ligase-like"/>
    <property type="match status" value="1"/>
</dbReference>
<dbReference type="PROSITE" id="PS50075">
    <property type="entry name" value="CARRIER"/>
    <property type="match status" value="1"/>
</dbReference>
<reference evidence="5 6" key="1">
    <citation type="submission" date="2020-08" db="EMBL/GenBank/DDBJ databases">
        <title>Paraeoetvoesia sp. YC-7-48 draft genome sequence.</title>
        <authorList>
            <person name="Yao L."/>
        </authorList>
    </citation>
    <scope>NUCLEOTIDE SEQUENCE [LARGE SCALE GENOMIC DNA]</scope>
    <source>
        <strain evidence="6">YC-7-48</strain>
    </source>
</reference>
<dbReference type="InterPro" id="IPR009081">
    <property type="entry name" value="PP-bd_ACP"/>
</dbReference>
<proteinExistence type="inferred from homology"/>
<keyword evidence="2" id="KW-0596">Phosphopantetheine</keyword>
<organism evidence="5 6">
    <name type="scientific">Pusillimonas minor</name>
    <dbReference type="NCBI Taxonomy" id="2697024"/>
    <lineage>
        <taxon>Bacteria</taxon>
        <taxon>Pseudomonadati</taxon>
        <taxon>Pseudomonadota</taxon>
        <taxon>Betaproteobacteria</taxon>
        <taxon>Burkholderiales</taxon>
        <taxon>Alcaligenaceae</taxon>
        <taxon>Pusillimonas</taxon>
    </lineage>
</organism>
<gene>
    <name evidence="5" type="ORF">GTU67_03380</name>
</gene>
<dbReference type="GO" id="GO:0070566">
    <property type="term" value="F:adenylyltransferase activity"/>
    <property type="evidence" value="ECO:0007669"/>
    <property type="project" value="TreeGrafter"/>
</dbReference>
<name>A0A842HM13_9BURK</name>
<evidence type="ECO:0000256" key="3">
    <source>
        <dbReference type="ARBA" id="ARBA00022553"/>
    </source>
</evidence>
<dbReference type="InterPro" id="IPR045851">
    <property type="entry name" value="AMP-bd_C_sf"/>
</dbReference>
<dbReference type="InterPro" id="IPR036291">
    <property type="entry name" value="NAD(P)-bd_dom_sf"/>
</dbReference>
<dbReference type="Gene3D" id="1.10.1200.10">
    <property type="entry name" value="ACP-like"/>
    <property type="match status" value="1"/>
</dbReference>
<dbReference type="InterPro" id="IPR020806">
    <property type="entry name" value="PKS_PP-bd"/>
</dbReference>
<dbReference type="Pfam" id="PF00550">
    <property type="entry name" value="PP-binding"/>
    <property type="match status" value="1"/>
</dbReference>
<dbReference type="GO" id="GO:0005886">
    <property type="term" value="C:plasma membrane"/>
    <property type="evidence" value="ECO:0007669"/>
    <property type="project" value="TreeGrafter"/>
</dbReference>